<name>A0A2A6F891_9HYPH</name>
<dbReference type="CDD" id="cd02891">
    <property type="entry name" value="A2M_like"/>
    <property type="match status" value="1"/>
</dbReference>
<dbReference type="PANTHER" id="PTHR40094">
    <property type="entry name" value="ALPHA-2-MACROGLOBULIN HOMOLOG"/>
    <property type="match status" value="1"/>
</dbReference>
<keyword evidence="7" id="KW-1185">Reference proteome</keyword>
<dbReference type="InterPro" id="IPR001599">
    <property type="entry name" value="Macroglobln_a2"/>
</dbReference>
<evidence type="ECO:0000256" key="2">
    <source>
        <dbReference type="ARBA" id="ARBA00022729"/>
    </source>
</evidence>
<dbReference type="InterPro" id="IPR047565">
    <property type="entry name" value="Alpha-macroglob_thiol-ester_cl"/>
</dbReference>
<dbReference type="Gene3D" id="2.60.40.1930">
    <property type="match status" value="1"/>
</dbReference>
<dbReference type="GO" id="GO:0005615">
    <property type="term" value="C:extracellular space"/>
    <property type="evidence" value="ECO:0007669"/>
    <property type="project" value="InterPro"/>
</dbReference>
<dbReference type="Proteomes" id="UP000219182">
    <property type="component" value="Unassembled WGS sequence"/>
</dbReference>
<dbReference type="Gene3D" id="1.50.10.20">
    <property type="match status" value="1"/>
</dbReference>
<evidence type="ECO:0000256" key="1">
    <source>
        <dbReference type="ARBA" id="ARBA00010556"/>
    </source>
</evidence>
<dbReference type="InterPro" id="IPR002890">
    <property type="entry name" value="MG2"/>
</dbReference>
<dbReference type="InterPro" id="IPR011626">
    <property type="entry name" value="Alpha-macroglobulin_TED"/>
</dbReference>
<dbReference type="SMART" id="SM01360">
    <property type="entry name" value="A2M"/>
    <property type="match status" value="1"/>
</dbReference>
<dbReference type="Pfam" id="PF21142">
    <property type="entry name" value="A2M_bMG2"/>
    <property type="match status" value="1"/>
</dbReference>
<comment type="caution">
    <text evidence="6">The sequence shown here is derived from an EMBL/GenBank/DDBJ whole genome shotgun (WGS) entry which is preliminary data.</text>
</comment>
<dbReference type="EMBL" id="NWQG01000202">
    <property type="protein sequence ID" value="PDQ18157.1"/>
    <property type="molecule type" value="Genomic_DNA"/>
</dbReference>
<dbReference type="RefSeq" id="WP_097576549.1">
    <property type="nucleotide sequence ID" value="NZ_NWQG01000202.1"/>
</dbReference>
<evidence type="ECO:0000256" key="3">
    <source>
        <dbReference type="ARBA" id="ARBA00022737"/>
    </source>
</evidence>
<accession>A0A2A6F891</accession>
<dbReference type="SMART" id="SM01419">
    <property type="entry name" value="Thiol-ester_cl"/>
    <property type="match status" value="1"/>
</dbReference>
<dbReference type="PANTHER" id="PTHR40094:SF1">
    <property type="entry name" value="UBIQUITIN DOMAIN-CONTAINING PROTEIN"/>
    <property type="match status" value="1"/>
</dbReference>
<protein>
    <recommendedName>
        <fullName evidence="5">Apple domain-containing protein</fullName>
    </recommendedName>
</protein>
<dbReference type="SUPFAM" id="SSF48239">
    <property type="entry name" value="Terpenoid cyclases/Protein prenyltransferases"/>
    <property type="match status" value="1"/>
</dbReference>
<dbReference type="Pfam" id="PF07678">
    <property type="entry name" value="TED_complement"/>
    <property type="match status" value="1"/>
</dbReference>
<feature type="domain" description="Apple" evidence="5">
    <location>
        <begin position="32"/>
        <end position="99"/>
    </location>
</feature>
<dbReference type="CDD" id="cd01100">
    <property type="entry name" value="APPLE_Factor_XI_like"/>
    <property type="match status" value="1"/>
</dbReference>
<dbReference type="Pfam" id="PF11974">
    <property type="entry name" value="bMG3"/>
    <property type="match status" value="1"/>
</dbReference>
<evidence type="ECO:0000259" key="5">
    <source>
        <dbReference type="PROSITE" id="PS50948"/>
    </source>
</evidence>
<keyword evidence="3" id="KW-0677">Repeat</keyword>
<dbReference type="GO" id="GO:0004866">
    <property type="term" value="F:endopeptidase inhibitor activity"/>
    <property type="evidence" value="ECO:0007669"/>
    <property type="project" value="InterPro"/>
</dbReference>
<comment type="similarity">
    <text evidence="1">Belongs to the protease inhibitor I39 (alpha-2-macroglobulin) family. Bacterial alpha-2-macroglobulin subfamily.</text>
</comment>
<dbReference type="Pfam" id="PF17973">
    <property type="entry name" value="bMG10"/>
    <property type="match status" value="1"/>
</dbReference>
<dbReference type="Pfam" id="PF07703">
    <property type="entry name" value="A2M_BRD"/>
    <property type="match status" value="1"/>
</dbReference>
<dbReference type="Pfam" id="PF00207">
    <property type="entry name" value="A2M"/>
    <property type="match status" value="1"/>
</dbReference>
<dbReference type="GO" id="GO:0006508">
    <property type="term" value="P:proteolysis"/>
    <property type="evidence" value="ECO:0007669"/>
    <property type="project" value="InterPro"/>
</dbReference>
<dbReference type="Pfam" id="PF00024">
    <property type="entry name" value="PAN_1"/>
    <property type="match status" value="1"/>
</dbReference>
<keyword evidence="2" id="KW-0732">Signal</keyword>
<dbReference type="Gene3D" id="3.50.4.10">
    <property type="entry name" value="Hepatocyte Growth Factor"/>
    <property type="match status" value="1"/>
</dbReference>
<evidence type="ECO:0000313" key="6">
    <source>
        <dbReference type="EMBL" id="PDQ18157.1"/>
    </source>
</evidence>
<organism evidence="6 7">
    <name type="scientific">Mesorhizobium sanjuanii</name>
    <dbReference type="NCBI Taxonomy" id="2037900"/>
    <lineage>
        <taxon>Bacteria</taxon>
        <taxon>Pseudomonadati</taxon>
        <taxon>Pseudomonadota</taxon>
        <taxon>Alphaproteobacteria</taxon>
        <taxon>Hyphomicrobiales</taxon>
        <taxon>Phyllobacteriaceae</taxon>
        <taxon>Mesorhizobium</taxon>
    </lineage>
</organism>
<dbReference type="SMART" id="SM01359">
    <property type="entry name" value="A2M_N_2"/>
    <property type="match status" value="1"/>
</dbReference>
<dbReference type="InterPro" id="IPR008930">
    <property type="entry name" value="Terpenoid_cyclase/PrenylTrfase"/>
</dbReference>
<evidence type="ECO:0000256" key="4">
    <source>
        <dbReference type="ARBA" id="ARBA00023157"/>
    </source>
</evidence>
<dbReference type="InterPro" id="IPR026284">
    <property type="entry name" value="A2MG_proteobact"/>
</dbReference>
<dbReference type="InterPro" id="IPR041246">
    <property type="entry name" value="Bact_MG10"/>
</dbReference>
<dbReference type="InterPro" id="IPR003609">
    <property type="entry name" value="Pan_app"/>
</dbReference>
<keyword evidence="4" id="KW-1015">Disulfide bond</keyword>
<dbReference type="SUPFAM" id="SSF57414">
    <property type="entry name" value="Hairpin loop containing domain-like"/>
    <property type="match status" value="1"/>
</dbReference>
<dbReference type="PROSITE" id="PS50948">
    <property type="entry name" value="PAN"/>
    <property type="match status" value="1"/>
</dbReference>
<dbReference type="InterPro" id="IPR021868">
    <property type="entry name" value="Alpha_2_Macroglob_MG3"/>
</dbReference>
<dbReference type="Pfam" id="PF17972">
    <property type="entry name" value="bMG5"/>
    <property type="match status" value="1"/>
</dbReference>
<sequence>MAMRAARGLSILILLFFAWASVIVGASIAQAAEARRITTTDNSDYFGFDLRSDQNVSLDQCKTTCLGDPACRAFTYNLKAKWCFLKSDYNQLKSFNGAVAGKVVNVDGDPDIGAPPELAFFPAWMADQAQQYRNGLTSPAYTKPTEGLTALRAAAEQAVRTGDHRSAMQKYEAAVSVMPDDGQLWLELARETLAVQPVANTSEASTLPANATSAGFNAYKLLRTTKTRADALALLGDGLDRRDLYRPALLSYEASLALVSSPGVRAAYQDLKARKGFRVIDHTVDADTSAPRICAQFSEELVKTGVDYAQFVTVDNAAPKGVEAKDKQICVEGLEHGQHYEVTFRAGLPAAIGETIAAPVLLSIYVQDRAPSARFTGDSFVLPAGARRGIPVVTVNMNAAKMKLYRIGDRSLAQLLSGYQFLRQLDGYDISNISDQMGSPVWEGQLDIANDLNKEVTTSFPVDEALPQRKPGVYVLTAQAIDDKSDDYDSRATQWFVVSDIGLSTYTGQDGLNVFARSLGSAKPIAGAELTLLARNNEILGTATSDAEGRAVFNPGLTRGDGGMVPAVLMARQGDNDFVFLDMGRAGFDLSDRGVTGRAAPGALDVYAWTERGIYRAGEDVHVAALARDGAAKAVENLPLTFIFTRPDGVENRRIVSDGASAGGHAVDLPLEPNAMRGTWTVAIHTDPKQPAVASQMFLVEDFVPDRIEFDLSSDKQEIAQGETANVTVDGRFLYGAPAAGLALEGELTLSTARDWDRFKGYSFGLADEQSAEPSVTPFTGLAVVGEDGKATFPVSVDQLPSTTKLVDAKVTVRMRETGGRAVERSLNIGIRPQGHMIGIRPDFDGDEVPQGGMAKFSLIAVDPDGKREVLKGAQWSLVKVERNYQWYRSSNSWNYEPVTFTKSVANGQVDLSADGEATVSLPVDWGRYRLEIETSDPEGPATSYEFDAGWYVSSTTTETPDGLEIALDKDNYAAGEVAKLKISPHFAGELLVTIGADKLLKTVTATVPAGGSTIDIPVGDDWGAGAYVTATLFRPGDAQETRMPARAIGVKWLKVDPGSKQLTVALAPPDKTMPRQQLSIPVSVAGVQPGSNAYVMVAAVDVGILNLTNYKAPDPEAWFFGQRMLGLEVRDLYGRLIDGSLGTTGKLRTGGDGANMQAQGSPPTEKLVAFFSGPVELDADGKARIDFDIPQFNGTVRVMAVAWTKDAVGHAQSDVIVRDPVVITAGLPRFLAPGDAAVMRLDVADTDGPDGDYKLTIDTTGDLSTGNAALPEKLTLAKGKRQTLTVPLIAQTAGNASITVKLAHADGTAVEQTLHVPVRPAQLPVTTRMVVDLKGNGGSLRVDKELLAASLLDGASVSVGVSQAAAFDVPSLLMTLDRYPYGCAEQTTSRAMPLLYVNEMASGIGMASDPDLHGRIQDAIYKVLSYQASAGSFGLWGPGSGDLWLDAYVTDFLTRAREQKYDVPTLAMSQALSNLQNSIGYDQDVQDRGSEIAYALYVLARNKKASVGDLRYYADTQLEAFTSPMAVAQLAASLALYGDTQRSEATFQTALQLAKSTTEYDYYRSDYGSRLRDGAAMLALAAESKPVPTIVPELIRLVTQERAEARWTSTQDESWMLLAARALKAGNDAIALTINGAPHNGAYSNQFAGSDLADSPLTVANTGGNPLQAVVTTVASPIQPLPAGGSGFTIGRTYYKLDGTEANVTEAKQNERYVVVLKIYEQNTWPSRLLITDLLPAGFEIDNPGLVSSAQLTNFSWLAQTDAAHLEFRDDRFVAAFNPNDGDGDRNITLAYVVRAVTPGTYAHPAATVEDMYRPQYSARTATGMMEVKAP</sequence>
<dbReference type="Pfam" id="PF17962">
    <property type="entry name" value="bMG6"/>
    <property type="match status" value="1"/>
</dbReference>
<proteinExistence type="inferred from homology"/>
<dbReference type="InterPro" id="IPR041203">
    <property type="entry name" value="Bact_A2M_MG5"/>
</dbReference>
<dbReference type="InterPro" id="IPR011625">
    <property type="entry name" value="A2M_N_BRD"/>
</dbReference>
<dbReference type="InterPro" id="IPR051802">
    <property type="entry name" value="YfhM-like"/>
</dbReference>
<dbReference type="InterPro" id="IPR000177">
    <property type="entry name" value="Apple"/>
</dbReference>
<reference evidence="6 7" key="1">
    <citation type="submission" date="2017-09" db="EMBL/GenBank/DDBJ databases">
        <title>Mesorhizobum sanjuanii sp. nov. isolated from nodules of Lotus tenuis in saline-alkaline lowlands of Flooding Pampa.</title>
        <authorList>
            <person name="Sannazzaro A.I."/>
            <person name="Torres Tejerizo G.A."/>
            <person name="Fontana F."/>
            <person name="Cumpa Velazquez L.M."/>
            <person name="Hansen L."/>
            <person name="Pistorio M."/>
            <person name="Estrella M.J."/>
        </authorList>
    </citation>
    <scope>NUCLEOTIDE SEQUENCE [LARGE SCALE GENOMIC DNA]</scope>
    <source>
        <strain evidence="6 7">BSA136</strain>
    </source>
</reference>
<evidence type="ECO:0000313" key="7">
    <source>
        <dbReference type="Proteomes" id="UP000219182"/>
    </source>
</evidence>
<dbReference type="InterPro" id="IPR049120">
    <property type="entry name" value="A2M_bMG2"/>
</dbReference>
<dbReference type="PIRSF" id="PIRSF038980">
    <property type="entry name" value="A2M_bac"/>
    <property type="match status" value="1"/>
</dbReference>
<dbReference type="Pfam" id="PF01835">
    <property type="entry name" value="MG2"/>
    <property type="match status" value="1"/>
</dbReference>
<dbReference type="InterPro" id="IPR041462">
    <property type="entry name" value="Bact_A2M_MG6"/>
</dbReference>
<gene>
    <name evidence="6" type="ORF">CN311_26170</name>
</gene>